<protein>
    <submittedName>
        <fullName evidence="1">Uncharacterized protein</fullName>
    </submittedName>
</protein>
<name>A0A645HXV7_9ZZZZ</name>
<dbReference type="AlphaFoldDB" id="A0A645HXV7"/>
<evidence type="ECO:0000313" key="1">
    <source>
        <dbReference type="EMBL" id="MPN43436.1"/>
    </source>
</evidence>
<proteinExistence type="predicted"/>
<sequence length="58" mass="6883">MELTQEELMTIMSYINHMKLISFLMRQALQQQMFLQEQMLAAIRRLLAAVKNSIRITI</sequence>
<organism evidence="1">
    <name type="scientific">bioreactor metagenome</name>
    <dbReference type="NCBI Taxonomy" id="1076179"/>
    <lineage>
        <taxon>unclassified sequences</taxon>
        <taxon>metagenomes</taxon>
        <taxon>ecological metagenomes</taxon>
    </lineage>
</organism>
<gene>
    <name evidence="1" type="ORF">SDC9_190996</name>
</gene>
<reference evidence="1" key="1">
    <citation type="submission" date="2019-08" db="EMBL/GenBank/DDBJ databases">
        <authorList>
            <person name="Kucharzyk K."/>
            <person name="Murdoch R.W."/>
            <person name="Higgins S."/>
            <person name="Loffler F."/>
        </authorList>
    </citation>
    <scope>NUCLEOTIDE SEQUENCE</scope>
</reference>
<dbReference type="EMBL" id="VSSQ01101837">
    <property type="protein sequence ID" value="MPN43436.1"/>
    <property type="molecule type" value="Genomic_DNA"/>
</dbReference>
<accession>A0A645HXV7</accession>
<comment type="caution">
    <text evidence="1">The sequence shown here is derived from an EMBL/GenBank/DDBJ whole genome shotgun (WGS) entry which is preliminary data.</text>
</comment>